<evidence type="ECO:0000313" key="3">
    <source>
        <dbReference type="Proteomes" id="UP000318483"/>
    </source>
</evidence>
<dbReference type="Proteomes" id="UP000318483">
    <property type="component" value="Plasmid unnamed2"/>
</dbReference>
<reference evidence="2 3" key="1">
    <citation type="submission" date="2019-07" db="EMBL/GenBank/DDBJ databases">
        <title>Litoreibacter alkalisoli sp. nov., isolated from saline-alkaline soil.</title>
        <authorList>
            <person name="Wang S."/>
            <person name="Xu L."/>
            <person name="Xing Y.-T."/>
            <person name="Sun J.-Q."/>
        </authorList>
    </citation>
    <scope>NUCLEOTIDE SEQUENCE [LARGE SCALE GENOMIC DNA]</scope>
    <source>
        <strain evidence="2 3">LN3S51</strain>
        <plasmid evidence="2 3">unnamed2</plasmid>
    </source>
</reference>
<dbReference type="Gene3D" id="1.25.40.10">
    <property type="entry name" value="Tetratricopeptide repeat domain"/>
    <property type="match status" value="1"/>
</dbReference>
<evidence type="ECO:0000313" key="2">
    <source>
        <dbReference type="EMBL" id="QDY70998.1"/>
    </source>
</evidence>
<proteinExistence type="predicted"/>
<dbReference type="AlphaFoldDB" id="A0A5B8J2K1"/>
<evidence type="ECO:0000259" key="1">
    <source>
        <dbReference type="Pfam" id="PF04575"/>
    </source>
</evidence>
<keyword evidence="2" id="KW-0614">Plasmid</keyword>
<dbReference type="KEGG" id="lit:FPZ52_15010"/>
<dbReference type="Pfam" id="PF04575">
    <property type="entry name" value="SlipAM"/>
    <property type="match status" value="1"/>
</dbReference>
<accession>A0A5B8J2K1</accession>
<dbReference type="InterPro" id="IPR007655">
    <property type="entry name" value="Slam_C"/>
</dbReference>
<name>A0A5B8J2K1_9RHOB</name>
<organism evidence="2 3">
    <name type="scientific">Qingshengfaniella alkalisoli</name>
    <dbReference type="NCBI Taxonomy" id="2599296"/>
    <lineage>
        <taxon>Bacteria</taxon>
        <taxon>Pseudomonadati</taxon>
        <taxon>Pseudomonadota</taxon>
        <taxon>Alphaproteobacteria</taxon>
        <taxon>Rhodobacterales</taxon>
        <taxon>Paracoccaceae</taxon>
        <taxon>Qingshengfaniella</taxon>
    </lineage>
</organism>
<protein>
    <submittedName>
        <fullName evidence="2">DUF560 domain-containing protein</fullName>
    </submittedName>
</protein>
<feature type="domain" description="Surface lipoprotein assembly modifier C-terminal" evidence="1">
    <location>
        <begin position="192"/>
        <end position="429"/>
    </location>
</feature>
<sequence>MKATNSRLWSCAVYLLFGHLPTMSFGQEVDYFIVPEGSIAQAETVLLAEGNQSTSRADQVFFDARIALLRENLAEAERLFREVLSLEPAHSAARAYLGLTLAEMGRNSAAIYNYRFALADDLPSDVSRPIRDYILENDRGLGFNTFAYFHINRQTNPFLESNLTEIRVGDFIFALADPEGGTEETVLEFGGNLGYRFQVSETGHFLFRLRADFDHYTNSNFTSWSVTPSLAYEFRVDQDKELALGMSTDFEFLESELVEREIGPVLRLRWEHDERFRSSYFLEVLDLHSPGRQIASGVSYEIGAAFEKVLTPRWAVNGAASVYRAELQRKRLGYDEYRLVLGTRTVLPNGIRVGGAAYLEDRVYHADSRIFGVTRRDQTATISVTVGSSEVELAGFSPQVRVEYEERHSNIALYESTNSSVALEVTRSF</sequence>
<geneLocation type="plasmid" evidence="2 3">
    <name>unnamed2</name>
</geneLocation>
<dbReference type="EMBL" id="CP042263">
    <property type="protein sequence ID" value="QDY70998.1"/>
    <property type="molecule type" value="Genomic_DNA"/>
</dbReference>
<dbReference type="InterPro" id="IPR011990">
    <property type="entry name" value="TPR-like_helical_dom_sf"/>
</dbReference>
<keyword evidence="3" id="KW-1185">Reference proteome</keyword>
<dbReference type="SUPFAM" id="SSF48452">
    <property type="entry name" value="TPR-like"/>
    <property type="match status" value="1"/>
</dbReference>
<gene>
    <name evidence="2" type="ORF">FPZ52_15010</name>
</gene>
<dbReference type="RefSeq" id="WP_146366414.1">
    <property type="nucleotide sequence ID" value="NZ_CP042263.1"/>
</dbReference>